<dbReference type="Pfam" id="PF23598">
    <property type="entry name" value="LRR_14"/>
    <property type="match status" value="1"/>
</dbReference>
<evidence type="ECO:0000256" key="2">
    <source>
        <dbReference type="ARBA" id="ARBA00022614"/>
    </source>
</evidence>
<reference evidence="11" key="1">
    <citation type="journal article" date="2019" name="BMC Genomics">
        <title>A new reference genome for Sorghum bicolor reveals high levels of sequence similarity between sweet and grain genotypes: implications for the genetics of sugar metabolism.</title>
        <authorList>
            <person name="Cooper E.A."/>
            <person name="Brenton Z.W."/>
            <person name="Flinn B.S."/>
            <person name="Jenkins J."/>
            <person name="Shu S."/>
            <person name="Flowers D."/>
            <person name="Luo F."/>
            <person name="Wang Y."/>
            <person name="Xia P."/>
            <person name="Barry K."/>
            <person name="Daum C."/>
            <person name="Lipzen A."/>
            <person name="Yoshinaga Y."/>
            <person name="Schmutz J."/>
            <person name="Saski C."/>
            <person name="Vermerris W."/>
            <person name="Kresovich S."/>
        </authorList>
    </citation>
    <scope>NUCLEOTIDE SEQUENCE</scope>
</reference>
<dbReference type="InterPro" id="IPR036388">
    <property type="entry name" value="WH-like_DNA-bd_sf"/>
</dbReference>
<dbReference type="Gene3D" id="1.10.8.430">
    <property type="entry name" value="Helical domain of apoptotic protease-activating factors"/>
    <property type="match status" value="1"/>
</dbReference>
<feature type="domain" description="Disease resistance R13L4/SHOC-2-like LRR" evidence="10">
    <location>
        <begin position="543"/>
        <end position="925"/>
    </location>
</feature>
<dbReference type="FunFam" id="3.40.50.300:FF:001091">
    <property type="entry name" value="Probable disease resistance protein At1g61300"/>
    <property type="match status" value="1"/>
</dbReference>
<dbReference type="PRINTS" id="PR00364">
    <property type="entry name" value="DISEASERSIST"/>
</dbReference>
<dbReference type="Gene3D" id="1.10.10.10">
    <property type="entry name" value="Winged helix-like DNA-binding domain superfamily/Winged helix DNA-binding domain"/>
    <property type="match status" value="1"/>
</dbReference>
<evidence type="ECO:0000256" key="5">
    <source>
        <dbReference type="ARBA" id="ARBA00022821"/>
    </source>
</evidence>
<dbReference type="InterPro" id="IPR042197">
    <property type="entry name" value="Apaf_helical"/>
</dbReference>
<dbReference type="EMBL" id="CM027686">
    <property type="protein sequence ID" value="KAG0522086.1"/>
    <property type="molecule type" value="Genomic_DNA"/>
</dbReference>
<proteinExistence type="inferred from homology"/>
<sequence>MAAAGIAVSVSMGALKPVLEKLATLLGDKYKKLKGIRKEVSFLMEELSDMKVLLENMDNAEDELNPQAKKWRKDIIDMSYDIEDCIDNFMDRVGDADDKVGILKKASHYLRTINDRYRIANQINEIKTRVIEASKRRDRYNLNVCTSSSTTKVAVDPRLAALYKDSSTLVGIDTQKEKLVKWVEDEEKQLKVMSIVGFGGLGKTTLANEVYREVKGHFNSMAFVPVSQKPDISRLLNSVCSKLGLSSYSHACEVQDLIDTLREYLHDKRYLIVLDDLWEVKHWDIISCAFPKNSQQSRLIVTTRIEGVAQACCKDHGRIHYMKPLSDADSRKLFFRRIFGTEDTCPPQFTEVSSEILKKCGGLPLAIVTMASSLADQPKEHWDYIQRSIVTESAANSLADMMQILDLSYKHLPHHLRACFLYLGIYPEDYEIERDQLIYLWVAERIVTSKSPMQDVKDVAESCFNELVNRNMIQPESYYYRVHDMMLDLIIKRCREGNFVSVVHSAQVVVERQDRVHRLSVSLSDVPDDDSIFQLATNCCRSQVRSLVFLGASKWMPPLLELKSLRVLFLQFPEDLKTMDLTGVGQLSQLRYLKVDEWLYYSERSIVLPSEIGRMRHLERLEIPKTYICSTPSDIVDLPRLSHLILPRDTSLPDGIGKMKSLRTLRSFLLAESSLEDIKGLSELNKLEDLWMSCRRSRNNREHRSKRADGDTPTAIWMDALIFSLEKLSNLKSFSLSSEFTAVGADALLLLSPPFQNLEVLDLYGLIFSRVPRWIGCLQKLCRLSLGAKQMTPEDINIIGTLPYLTGLWLRISGMPTGTIVIGGTTGFNALEIFEYDCDVMSYLVFEDGAMPSLQKLDLVLDSHKWDKVTPLGLQCLSNLKEIAVWPVATSYSNAGAGDKESEEMSAAALVRTVFQEAANSHPSHLACTFIGGSFVRPAEEAQE</sequence>
<comment type="caution">
    <text evidence="11">The sequence shown here is derived from an EMBL/GenBank/DDBJ whole genome shotgun (WGS) entry which is preliminary data.</text>
</comment>
<keyword evidence="2" id="KW-0433">Leucine-rich repeat</keyword>
<evidence type="ECO:0000259" key="7">
    <source>
        <dbReference type="Pfam" id="PF00931"/>
    </source>
</evidence>
<dbReference type="InterPro" id="IPR002182">
    <property type="entry name" value="NB-ARC"/>
</dbReference>
<dbReference type="InterPro" id="IPR044974">
    <property type="entry name" value="Disease_R_plants"/>
</dbReference>
<dbReference type="InterPro" id="IPR027417">
    <property type="entry name" value="P-loop_NTPase"/>
</dbReference>
<dbReference type="GO" id="GO:0002758">
    <property type="term" value="P:innate immune response-activating signaling pathway"/>
    <property type="evidence" value="ECO:0007669"/>
    <property type="project" value="UniProtKB-ARBA"/>
</dbReference>
<dbReference type="InterPro" id="IPR032675">
    <property type="entry name" value="LRR_dom_sf"/>
</dbReference>
<dbReference type="Proteomes" id="UP000807115">
    <property type="component" value="Chromosome 7"/>
</dbReference>
<organism evidence="11 12">
    <name type="scientific">Sorghum bicolor</name>
    <name type="common">Sorghum</name>
    <name type="synonym">Sorghum vulgare</name>
    <dbReference type="NCBI Taxonomy" id="4558"/>
    <lineage>
        <taxon>Eukaryota</taxon>
        <taxon>Viridiplantae</taxon>
        <taxon>Streptophyta</taxon>
        <taxon>Embryophyta</taxon>
        <taxon>Tracheophyta</taxon>
        <taxon>Spermatophyta</taxon>
        <taxon>Magnoliopsida</taxon>
        <taxon>Liliopsida</taxon>
        <taxon>Poales</taxon>
        <taxon>Poaceae</taxon>
        <taxon>PACMAD clade</taxon>
        <taxon>Panicoideae</taxon>
        <taxon>Andropogonodae</taxon>
        <taxon>Andropogoneae</taxon>
        <taxon>Sorghinae</taxon>
        <taxon>Sorghum</taxon>
    </lineage>
</organism>
<dbReference type="AlphaFoldDB" id="A0A921U8X7"/>
<dbReference type="Gene3D" id="1.20.5.4130">
    <property type="match status" value="1"/>
</dbReference>
<feature type="domain" description="NB-ARC" evidence="7">
    <location>
        <begin position="173"/>
        <end position="339"/>
    </location>
</feature>
<evidence type="ECO:0000259" key="8">
    <source>
        <dbReference type="Pfam" id="PF18052"/>
    </source>
</evidence>
<keyword evidence="3" id="KW-0677">Repeat</keyword>
<dbReference type="CDD" id="cd14798">
    <property type="entry name" value="RX-CC_like"/>
    <property type="match status" value="1"/>
</dbReference>
<feature type="domain" description="Disease resistance protein winged helix" evidence="9">
    <location>
        <begin position="425"/>
        <end position="490"/>
    </location>
</feature>
<evidence type="ECO:0000256" key="1">
    <source>
        <dbReference type="ARBA" id="ARBA00008894"/>
    </source>
</evidence>
<dbReference type="InterPro" id="IPR055414">
    <property type="entry name" value="LRR_R13L4/SHOC2-like"/>
</dbReference>
<accession>A0A921U8X7</accession>
<dbReference type="Gene3D" id="3.40.50.300">
    <property type="entry name" value="P-loop containing nucleotide triphosphate hydrolases"/>
    <property type="match status" value="1"/>
</dbReference>
<dbReference type="InterPro" id="IPR038005">
    <property type="entry name" value="RX-like_CC"/>
</dbReference>
<dbReference type="SUPFAM" id="SSF52540">
    <property type="entry name" value="P-loop containing nucleoside triphosphate hydrolases"/>
    <property type="match status" value="1"/>
</dbReference>
<reference evidence="11" key="2">
    <citation type="submission" date="2020-10" db="EMBL/GenBank/DDBJ databases">
        <authorList>
            <person name="Cooper E.A."/>
            <person name="Brenton Z.W."/>
            <person name="Flinn B.S."/>
            <person name="Jenkins J."/>
            <person name="Shu S."/>
            <person name="Flowers D."/>
            <person name="Luo F."/>
            <person name="Wang Y."/>
            <person name="Xia P."/>
            <person name="Barry K."/>
            <person name="Daum C."/>
            <person name="Lipzen A."/>
            <person name="Yoshinaga Y."/>
            <person name="Schmutz J."/>
            <person name="Saski C."/>
            <person name="Vermerris W."/>
            <person name="Kresovich S."/>
        </authorList>
    </citation>
    <scope>NUCLEOTIDE SEQUENCE</scope>
</reference>
<evidence type="ECO:0000256" key="6">
    <source>
        <dbReference type="ARBA" id="ARBA00023054"/>
    </source>
</evidence>
<dbReference type="Pfam" id="PF18052">
    <property type="entry name" value="Rx_N"/>
    <property type="match status" value="1"/>
</dbReference>
<dbReference type="InterPro" id="IPR058922">
    <property type="entry name" value="WHD_DRP"/>
</dbReference>
<feature type="domain" description="Disease resistance N-terminal" evidence="8">
    <location>
        <begin position="14"/>
        <end position="97"/>
    </location>
</feature>
<dbReference type="GO" id="GO:0009626">
    <property type="term" value="P:plant-type hypersensitive response"/>
    <property type="evidence" value="ECO:0007669"/>
    <property type="project" value="UniProtKB-ARBA"/>
</dbReference>
<gene>
    <name evidence="11" type="ORF">BDA96_07G006500</name>
</gene>
<name>A0A921U8X7_SORBI</name>
<dbReference type="PANTHER" id="PTHR23155">
    <property type="entry name" value="DISEASE RESISTANCE PROTEIN RP"/>
    <property type="match status" value="1"/>
</dbReference>
<keyword evidence="5" id="KW-0611">Plant defense</keyword>
<evidence type="ECO:0000256" key="3">
    <source>
        <dbReference type="ARBA" id="ARBA00022737"/>
    </source>
</evidence>
<comment type="similarity">
    <text evidence="1">Belongs to the disease resistance NB-LRR family.</text>
</comment>
<evidence type="ECO:0000256" key="4">
    <source>
        <dbReference type="ARBA" id="ARBA00022741"/>
    </source>
</evidence>
<dbReference type="Pfam" id="PF23559">
    <property type="entry name" value="WHD_DRP"/>
    <property type="match status" value="1"/>
</dbReference>
<dbReference type="GO" id="GO:0043531">
    <property type="term" value="F:ADP binding"/>
    <property type="evidence" value="ECO:0007669"/>
    <property type="project" value="InterPro"/>
</dbReference>
<dbReference type="FunFam" id="1.10.10.10:FF:000322">
    <property type="entry name" value="Probable disease resistance protein At1g63360"/>
    <property type="match status" value="1"/>
</dbReference>
<protein>
    <submittedName>
        <fullName evidence="11">Uncharacterized protein</fullName>
    </submittedName>
</protein>
<keyword evidence="6" id="KW-0175">Coiled coil</keyword>
<dbReference type="PANTHER" id="PTHR23155:SF906">
    <property type="entry name" value="OS08G0205100 PROTEIN"/>
    <property type="match status" value="1"/>
</dbReference>
<dbReference type="SUPFAM" id="SSF52058">
    <property type="entry name" value="L domain-like"/>
    <property type="match status" value="1"/>
</dbReference>
<evidence type="ECO:0000259" key="9">
    <source>
        <dbReference type="Pfam" id="PF23559"/>
    </source>
</evidence>
<evidence type="ECO:0000313" key="12">
    <source>
        <dbReference type="Proteomes" id="UP000807115"/>
    </source>
</evidence>
<dbReference type="GO" id="GO:0042742">
    <property type="term" value="P:defense response to bacterium"/>
    <property type="evidence" value="ECO:0007669"/>
    <property type="project" value="UniProtKB-ARBA"/>
</dbReference>
<keyword evidence="4" id="KW-0547">Nucleotide-binding</keyword>
<dbReference type="Gene3D" id="3.80.10.10">
    <property type="entry name" value="Ribonuclease Inhibitor"/>
    <property type="match status" value="1"/>
</dbReference>
<dbReference type="InterPro" id="IPR041118">
    <property type="entry name" value="Rx_N"/>
</dbReference>
<dbReference type="Pfam" id="PF00931">
    <property type="entry name" value="NB-ARC"/>
    <property type="match status" value="1"/>
</dbReference>
<evidence type="ECO:0000313" key="11">
    <source>
        <dbReference type="EMBL" id="KAG0522086.1"/>
    </source>
</evidence>
<evidence type="ECO:0000259" key="10">
    <source>
        <dbReference type="Pfam" id="PF23598"/>
    </source>
</evidence>